<name>A0ABS7T0L3_9FIRM</name>
<dbReference type="InterPro" id="IPR027417">
    <property type="entry name" value="P-loop_NTPase"/>
</dbReference>
<proteinExistence type="inferred from homology"/>
<feature type="transmembrane region" description="Helical" evidence="7">
    <location>
        <begin position="26"/>
        <end position="46"/>
    </location>
</feature>
<protein>
    <submittedName>
        <fullName evidence="8">Type IV secretory system conjugative DNA transfer family protein</fullName>
    </submittedName>
</protein>
<dbReference type="InterPro" id="IPR051539">
    <property type="entry name" value="T4SS-coupling_protein"/>
</dbReference>
<comment type="similarity">
    <text evidence="2">Belongs to the VirD4/TraG family.</text>
</comment>
<keyword evidence="9" id="KW-1185">Reference proteome</keyword>
<evidence type="ECO:0000256" key="6">
    <source>
        <dbReference type="ARBA" id="ARBA00023136"/>
    </source>
</evidence>
<keyword evidence="4 7" id="KW-0812">Transmembrane</keyword>
<keyword evidence="5 7" id="KW-1133">Transmembrane helix</keyword>
<feature type="transmembrane region" description="Helical" evidence="7">
    <location>
        <begin position="78"/>
        <end position="98"/>
    </location>
</feature>
<dbReference type="EMBL" id="JAIPME010000002">
    <property type="protein sequence ID" value="MBZ2387319.1"/>
    <property type="molecule type" value="Genomic_DNA"/>
</dbReference>
<evidence type="ECO:0000313" key="8">
    <source>
        <dbReference type="EMBL" id="MBZ2387319.1"/>
    </source>
</evidence>
<evidence type="ECO:0000256" key="4">
    <source>
        <dbReference type="ARBA" id="ARBA00022692"/>
    </source>
</evidence>
<evidence type="ECO:0000256" key="1">
    <source>
        <dbReference type="ARBA" id="ARBA00004651"/>
    </source>
</evidence>
<dbReference type="Pfam" id="PF02534">
    <property type="entry name" value="T4SS-DNA_transf"/>
    <property type="match status" value="1"/>
</dbReference>
<dbReference type="Gene3D" id="3.40.50.300">
    <property type="entry name" value="P-loop containing nucleotide triphosphate hydrolases"/>
    <property type="match status" value="1"/>
</dbReference>
<organism evidence="8 9">
    <name type="scientific">Anaerococcus murdochii</name>
    <dbReference type="NCBI Taxonomy" id="411577"/>
    <lineage>
        <taxon>Bacteria</taxon>
        <taxon>Bacillati</taxon>
        <taxon>Bacillota</taxon>
        <taxon>Tissierellia</taxon>
        <taxon>Tissierellales</taxon>
        <taxon>Peptoniphilaceae</taxon>
        <taxon>Anaerococcus</taxon>
    </lineage>
</organism>
<evidence type="ECO:0000256" key="3">
    <source>
        <dbReference type="ARBA" id="ARBA00022475"/>
    </source>
</evidence>
<keyword evidence="6 7" id="KW-0472">Membrane</keyword>
<evidence type="ECO:0000256" key="5">
    <source>
        <dbReference type="ARBA" id="ARBA00022989"/>
    </source>
</evidence>
<comment type="subcellular location">
    <subcellularLocation>
        <location evidence="1">Cell membrane</location>
        <topology evidence="1">Multi-pass membrane protein</topology>
    </subcellularLocation>
</comment>
<evidence type="ECO:0000256" key="2">
    <source>
        <dbReference type="ARBA" id="ARBA00008806"/>
    </source>
</evidence>
<sequence>MIKRKDYDGVPVYRETSGDRKRTIKYFFIPTLIIYLFFLLHLSYVVNYVNTPKGLNAINEAFENIRISPFNIYFDPGIVFKGLIVYILGFAFAAMYFLSKPYKYRAKIGDEQGSAKWNDNIKKYNKQYSFPKGETYSEITYKLDDKEEVAKNWKIKPIEEKYEDSKNKNLQQEGYVISPNMILSKNVYLSMRGKETFRNNNIIVIGGSGTGKSRYFAKPNLLNANASYIVTDPSGELLQSHGKYLQNMGYDIKVFNLVDMDLSHTYNPFSYIRDENGVYQMINTFILNTTPSGQSSSDPFWENAEKMLLTAICFLLYESYVDDEGNKIDGTFAEVTRLIGYAIPEKEGKETKLDLIFKEVEKANPESIALFNYRNFKQAAGDTAKSIVISAQARLFPFSLPKIKNLTSSNDINLQTIGERKTALFAILPSADTTFNWIVSLMYSQLFETLYYQAEHRKSKSLAIPVRFILDEFANIGKIPDYTNKLATMRKYDISCSVILQNQNQLEKMYEKDYKSLIGNCDTTVFLGSGEKDTMEYFSKVLGSTTIYKKSTGESLGRNKSYSRNEDVIKRELMTPDEIGVMDNELSIITIRGERPFKDEKFPYEKHPMYKYCGDGGGEELFLNPEVIKDMAKAYEVKKKSSSNNEEEIKKIDEQLSDYKTIKDWSNEDINIVDYILFS</sequence>
<dbReference type="RefSeq" id="WP_223420264.1">
    <property type="nucleotide sequence ID" value="NZ_JAIPME010000002.1"/>
</dbReference>
<dbReference type="CDD" id="cd01127">
    <property type="entry name" value="TrwB_TraG_TraD_VirD4"/>
    <property type="match status" value="1"/>
</dbReference>
<dbReference type="SUPFAM" id="SSF52540">
    <property type="entry name" value="P-loop containing nucleoside triphosphate hydrolases"/>
    <property type="match status" value="1"/>
</dbReference>
<reference evidence="8 9" key="1">
    <citation type="submission" date="2021-08" db="EMBL/GenBank/DDBJ databases">
        <title>FDA dAtabase for Regulatory Grade micrObial Sequences (FDA-ARGOS): Supporting development and validation of Infectious Disease Dx tests.</title>
        <authorList>
            <person name="Sproer C."/>
            <person name="Gronow S."/>
            <person name="Severitt S."/>
            <person name="Schroder I."/>
            <person name="Tallon L."/>
            <person name="Sadzewicz L."/>
            <person name="Zhao X."/>
            <person name="Boylan J."/>
            <person name="Ott S."/>
            <person name="Bowen H."/>
            <person name="Vavikolanu K."/>
            <person name="Hazen T."/>
            <person name="Aluvathingal J."/>
            <person name="Nadendla S."/>
            <person name="Lowell S."/>
            <person name="Myers T."/>
            <person name="Yan Y."/>
            <person name="Sichtig H."/>
        </authorList>
    </citation>
    <scope>NUCLEOTIDE SEQUENCE [LARGE SCALE GENOMIC DNA]</scope>
    <source>
        <strain evidence="8 9">FDAARGOS_1460</strain>
    </source>
</reference>
<accession>A0ABS7T0L3</accession>
<comment type="caution">
    <text evidence="8">The sequence shown here is derived from an EMBL/GenBank/DDBJ whole genome shotgun (WGS) entry which is preliminary data.</text>
</comment>
<dbReference type="PANTHER" id="PTHR37937">
    <property type="entry name" value="CONJUGATIVE TRANSFER: DNA TRANSPORT"/>
    <property type="match status" value="1"/>
</dbReference>
<keyword evidence="3" id="KW-1003">Cell membrane</keyword>
<gene>
    <name evidence="8" type="ORF">K8P03_08495</name>
</gene>
<dbReference type="Proteomes" id="UP000734271">
    <property type="component" value="Unassembled WGS sequence"/>
</dbReference>
<dbReference type="PANTHER" id="PTHR37937:SF1">
    <property type="entry name" value="CONJUGATIVE TRANSFER: DNA TRANSPORT"/>
    <property type="match status" value="1"/>
</dbReference>
<dbReference type="InterPro" id="IPR003688">
    <property type="entry name" value="TraG/VirD4"/>
</dbReference>
<dbReference type="NCBIfam" id="NF045973">
    <property type="entry name" value="conju_CD1115"/>
    <property type="match status" value="1"/>
</dbReference>
<evidence type="ECO:0000256" key="7">
    <source>
        <dbReference type="SAM" id="Phobius"/>
    </source>
</evidence>
<evidence type="ECO:0000313" key="9">
    <source>
        <dbReference type="Proteomes" id="UP000734271"/>
    </source>
</evidence>